<keyword evidence="2" id="KW-0732">Signal</keyword>
<feature type="region of interest" description="Disordered" evidence="1">
    <location>
        <begin position="1032"/>
        <end position="1052"/>
    </location>
</feature>
<dbReference type="GeneID" id="94376377"/>
<gene>
    <name evidence="3" type="primary">traN</name>
    <name evidence="3" type="ORF">KWG56_13905</name>
</gene>
<sequence length="1052" mass="112319">MKQARSAVVIACGVALMGGVLPVFAQTTTSGDGGAGGFAGSNPPPPLGDPGQVVPGAGGDTTGWSGYSSDPNRLISAGEANAPGNEYLQVIGGGSVNAARYDLSNNDDWLKRSLDLLGDPGNEVGDLTGDANTSCQQETTQVTHEEKSLYTCETATPVTNQPQSCTRIYKPEFDTDYVYQCQAGNQWRSETRTCEPERVVTVDEDYVYSCKTGTVWTHTPASCQRRRIVVVDEDYQYGCVQTWNGSTHAPNAACTANGQPGCVASGGRVCAAPSGLPSSYVCQQGYAGTSVDKFCDVNQVVEIFPTGTFDGESWRAVTTAADVAAYSGCTISNYRKEGTIWKFSANCPNGLNISDMNKILGDSFGRTGWSSRSTNPHWLKFYVKTAGPGRDQGVKTNNTCAPLEADTTCRMTGDVCTEPAGSRMIDGTSVYRECWKYARRYTCGSRTDYAGCAAPAGMALTGERCLATDAGGTCTGSERTYTDPSGGCARFEQGFRCEDQVPGAGTPSQVIRDVVSDTWDNGCNALAGNGACVKQGEVVIEGSQTRTINGLQVTRNPWTVREDYICSSSSTVNSCTPFVGCVQQSQTCASQDRAGNCTAYDRTYRCENPANGGGTPIETPREVVGEYWTDPCATNRNDPACRLTSNVVVIGNETRVINGLSVTRNPWKRRESWTCDRATAVNTCAPVASCQLIGQSCAGTAPDGSCSLQLNRYRCENPVPNEPVVETPIDWTGGGMHDNACPSRGNGACTLTSTTCSQPGETRIGPNGVPVTPPCWEETDTYTCETMGEPGNNCSPPSGCEMKEQVCLDDVPAAQCRAWENVYECKKEVVTEETRNSCQTRVCIGNMCVGNEDEGDTDMPDALAALLIAQMAGEDYEKDLTIFKGQPMRCRKAVLGFRNCCKDSGWGVDLGLTQCSEEEKTLMTRQEAKATHYVGTYCSQKSFFGICTEKAMRYCAFEGTLAKIVHQAGRPQIGKGWGTPKDADCSGFTVEQFQQLDLSNVDFSEFTAGLMDQISTPDAGGTVGRIQQSIESLMGNGSPGPGETNEAGGGQP</sequence>
<evidence type="ECO:0000256" key="2">
    <source>
        <dbReference type="SAM" id="SignalP"/>
    </source>
</evidence>
<dbReference type="RefSeq" id="WP_219352618.1">
    <property type="nucleotide sequence ID" value="NZ_CP080034.1"/>
</dbReference>
<evidence type="ECO:0000313" key="3">
    <source>
        <dbReference type="EMBL" id="QYC09665.1"/>
    </source>
</evidence>
<accession>A0ABX8TEP2</accession>
<reference evidence="3 4" key="1">
    <citation type="submission" date="2021-07" db="EMBL/GenBank/DDBJ databases">
        <title>Isolation and characterization of bacteria from a gold mining with a capacity of golden bioaccumulation.</title>
        <authorList>
            <person name="Yang X.J."/>
        </authorList>
    </citation>
    <scope>NUCLEOTIDE SEQUENCE [LARGE SCALE GENOMIC DNA]</scope>
    <source>
        <strain evidence="3 4">Au29</strain>
    </source>
</reference>
<organism evidence="3 4">
    <name type="scientific">Brevundimonas nasdae</name>
    <dbReference type="NCBI Taxonomy" id="172043"/>
    <lineage>
        <taxon>Bacteria</taxon>
        <taxon>Pseudomonadati</taxon>
        <taxon>Pseudomonadota</taxon>
        <taxon>Alphaproteobacteria</taxon>
        <taxon>Caulobacterales</taxon>
        <taxon>Caulobacteraceae</taxon>
        <taxon>Brevundimonas</taxon>
    </lineage>
</organism>
<feature type="signal peptide" evidence="2">
    <location>
        <begin position="1"/>
        <end position="25"/>
    </location>
</feature>
<evidence type="ECO:0000256" key="1">
    <source>
        <dbReference type="SAM" id="MobiDB-lite"/>
    </source>
</evidence>
<name>A0ABX8TEP2_9CAUL</name>
<dbReference type="EMBL" id="CP080034">
    <property type="protein sequence ID" value="QYC09665.1"/>
    <property type="molecule type" value="Genomic_DNA"/>
</dbReference>
<feature type="chain" id="PRO_5045226867" evidence="2">
    <location>
        <begin position="26"/>
        <end position="1052"/>
    </location>
</feature>
<proteinExistence type="predicted"/>
<feature type="region of interest" description="Disordered" evidence="1">
    <location>
        <begin position="34"/>
        <end position="70"/>
    </location>
</feature>
<evidence type="ECO:0000313" key="4">
    <source>
        <dbReference type="Proteomes" id="UP000824334"/>
    </source>
</evidence>
<keyword evidence="4" id="KW-1185">Reference proteome</keyword>
<dbReference type="Pfam" id="PF06986">
    <property type="entry name" value="F_T4SS_TraN"/>
    <property type="match status" value="4"/>
</dbReference>
<dbReference type="Proteomes" id="UP000824334">
    <property type="component" value="Chromosome"/>
</dbReference>
<protein>
    <submittedName>
        <fullName evidence="3">Conjugal transfer protein TraN</fullName>
    </submittedName>
</protein>
<dbReference type="InterPro" id="IPR014121">
    <property type="entry name" value="TraN_Ftype"/>
</dbReference>